<dbReference type="EMBL" id="CAADJE010000037">
    <property type="protein sequence ID" value="VFS89982.1"/>
    <property type="molecule type" value="Genomic_DNA"/>
</dbReference>
<evidence type="ECO:0000313" key="1">
    <source>
        <dbReference type="EMBL" id="VFS89982.1"/>
    </source>
</evidence>
<dbReference type="Proteomes" id="UP000345637">
    <property type="component" value="Unassembled WGS sequence"/>
</dbReference>
<organism evidence="1 2">
    <name type="scientific">Raoultella planticola</name>
    <name type="common">Klebsiella planticola</name>
    <dbReference type="NCBI Taxonomy" id="575"/>
    <lineage>
        <taxon>Bacteria</taxon>
        <taxon>Pseudomonadati</taxon>
        <taxon>Pseudomonadota</taxon>
        <taxon>Gammaproteobacteria</taxon>
        <taxon>Enterobacterales</taxon>
        <taxon>Enterobacteriaceae</taxon>
        <taxon>Klebsiella/Raoultella group</taxon>
        <taxon>Raoultella</taxon>
    </lineage>
</organism>
<name>A0A485CYX6_RAOPL</name>
<evidence type="ECO:0000313" key="2">
    <source>
        <dbReference type="Proteomes" id="UP000345637"/>
    </source>
</evidence>
<gene>
    <name evidence="1" type="ORF">NCTC12998_06840</name>
</gene>
<proteinExistence type="predicted"/>
<reference evidence="1 2" key="1">
    <citation type="submission" date="2019-03" db="EMBL/GenBank/DDBJ databases">
        <authorList>
            <consortium name="Pathogen Informatics"/>
        </authorList>
    </citation>
    <scope>NUCLEOTIDE SEQUENCE [LARGE SCALE GENOMIC DNA]</scope>
    <source>
        <strain evidence="1 2">NCTC12998</strain>
    </source>
</reference>
<accession>A0A485CYX6</accession>
<dbReference type="AlphaFoldDB" id="A0A485CYX6"/>
<protein>
    <submittedName>
        <fullName evidence="1">Uncharacterized protein</fullName>
    </submittedName>
</protein>
<sequence length="40" mass="4752">MFYKNRSRPKAETPLYQCSHRHLRFAFPPPLGYTLGIFIP</sequence>